<evidence type="ECO:0000313" key="1">
    <source>
        <dbReference type="EMBL" id="MCF0059886.1"/>
    </source>
</evidence>
<proteinExistence type="predicted"/>
<dbReference type="EMBL" id="JAJTTC010000001">
    <property type="protein sequence ID" value="MCF0059886.1"/>
    <property type="molecule type" value="Genomic_DNA"/>
</dbReference>
<reference evidence="1" key="1">
    <citation type="submission" date="2021-12" db="EMBL/GenBank/DDBJ databases">
        <title>Novel species in genus Dyadobacter.</title>
        <authorList>
            <person name="Ma C."/>
        </authorList>
    </citation>
    <scope>NUCLEOTIDE SEQUENCE</scope>
    <source>
        <strain evidence="1">LJ419</strain>
    </source>
</reference>
<dbReference type="Proteomes" id="UP001139000">
    <property type="component" value="Unassembled WGS sequence"/>
</dbReference>
<accession>A0A9X1PI71</accession>
<gene>
    <name evidence="1" type="ORF">LXM26_00165</name>
</gene>
<comment type="caution">
    <text evidence="1">The sequence shown here is derived from an EMBL/GenBank/DDBJ whole genome shotgun (WGS) entry which is preliminary data.</text>
</comment>
<name>A0A9X1PI71_9BACT</name>
<sequence>MGYISEFTGHDPVYLHEVYKHRHIPFVKFIDEARLTTTDMTHEEIWAYIDLVRMDAKIRLGILIPDPDGVIL</sequence>
<evidence type="ECO:0000313" key="2">
    <source>
        <dbReference type="Proteomes" id="UP001139000"/>
    </source>
</evidence>
<protein>
    <submittedName>
        <fullName evidence="1">Uncharacterized protein</fullName>
    </submittedName>
</protein>
<dbReference type="AlphaFoldDB" id="A0A9X1PI71"/>
<organism evidence="1 2">
    <name type="scientific">Dyadobacter chenwenxiniae</name>
    <dbReference type="NCBI Taxonomy" id="2906456"/>
    <lineage>
        <taxon>Bacteria</taxon>
        <taxon>Pseudomonadati</taxon>
        <taxon>Bacteroidota</taxon>
        <taxon>Cytophagia</taxon>
        <taxon>Cytophagales</taxon>
        <taxon>Spirosomataceae</taxon>
        <taxon>Dyadobacter</taxon>
    </lineage>
</organism>
<keyword evidence="2" id="KW-1185">Reference proteome</keyword>